<accession>A0ACC2ZXX5</accession>
<organism evidence="1 2">
    <name type="scientific">Neophaeococcomyces mojaviensis</name>
    <dbReference type="NCBI Taxonomy" id="3383035"/>
    <lineage>
        <taxon>Eukaryota</taxon>
        <taxon>Fungi</taxon>
        <taxon>Dikarya</taxon>
        <taxon>Ascomycota</taxon>
        <taxon>Pezizomycotina</taxon>
        <taxon>Eurotiomycetes</taxon>
        <taxon>Chaetothyriomycetidae</taxon>
        <taxon>Chaetothyriales</taxon>
        <taxon>Chaetothyriales incertae sedis</taxon>
        <taxon>Neophaeococcomyces</taxon>
    </lineage>
</organism>
<comment type="caution">
    <text evidence="1">The sequence shown here is derived from an EMBL/GenBank/DDBJ whole genome shotgun (WGS) entry which is preliminary data.</text>
</comment>
<keyword evidence="2" id="KW-1185">Reference proteome</keyword>
<protein>
    <submittedName>
        <fullName evidence="1">Uncharacterized protein</fullName>
    </submittedName>
</protein>
<name>A0ACC2ZXX5_9EURO</name>
<proteinExistence type="predicted"/>
<dbReference type="EMBL" id="JAPDRQ010000191">
    <property type="protein sequence ID" value="KAJ9652594.1"/>
    <property type="molecule type" value="Genomic_DNA"/>
</dbReference>
<dbReference type="Proteomes" id="UP001172386">
    <property type="component" value="Unassembled WGS sequence"/>
</dbReference>
<reference evidence="1" key="1">
    <citation type="submission" date="2022-10" db="EMBL/GenBank/DDBJ databases">
        <title>Culturing micro-colonial fungi from biological soil crusts in the Mojave desert and describing Neophaeococcomyces mojavensis, and introducing the new genera and species Taxawa tesnikishii.</title>
        <authorList>
            <person name="Kurbessoian T."/>
            <person name="Stajich J.E."/>
        </authorList>
    </citation>
    <scope>NUCLEOTIDE SEQUENCE</scope>
    <source>
        <strain evidence="1">JES_112</strain>
    </source>
</reference>
<gene>
    <name evidence="1" type="ORF">H2198_008163</name>
</gene>
<evidence type="ECO:0000313" key="2">
    <source>
        <dbReference type="Proteomes" id="UP001172386"/>
    </source>
</evidence>
<evidence type="ECO:0000313" key="1">
    <source>
        <dbReference type="EMBL" id="KAJ9652594.1"/>
    </source>
</evidence>
<sequence length="624" mass="70257">MVSAAAPRDRRGFEIALICALPLEAECVQEMFDRFWEDEGKKYGKAAGDPNAYTTGVVGEHNVVLAYMPGMGTNSAAAVAGAMRVSFSHIKLALVVGICGDIPYDTDGKEILLGDVIISQALVQYDFGKRHPGAFKRKDTIQDSLGRPSPEIRAIQAKLGTNRYKQRMQNNIVTFLEEIEKKLPQTKPPTRENDILYQSTYVHKHHTSEACECLEDDQICKTALKMECEELRCETVMRVTRKRLIDTTTQPVVHWGIMGSGNTVMKSGQHRDQVAKAEGIIAFEMEAAGLWDYFPSIVIKGVCDYADSHKKKGWQRYAAATAAACTKAFLLEWTPEERPSSPVDVTRAKTYLVIPTHRVKDFIGREDELRQIDSYFHQQIERPRFLVLHALGGQGKSQIALEYCQRSRVKYRGIFWINSTSKSTMIQSLVGIGQELDSSAVEALENDDARVKFTLRTLEQWDTRWLMVFDNYDDPTTFSDAEQYTPRSGKGDILITSRHRGLGELGTIVDIPPMSDTAGVTLLLHRYCGINVDDHMSEGSKIVDRLGGLALAIDQASAYMAYKQSPIDHLGDFLAQYEAQRKRVLRYMADHFWRYVKIDDKSGQETAISAFTTWEMSFEQLLNG</sequence>